<protein>
    <submittedName>
        <fullName evidence="1">Uncharacterized protein</fullName>
    </submittedName>
</protein>
<name>A0A1F5VJL3_9BACT</name>
<gene>
    <name evidence="1" type="ORF">A2Y62_02055</name>
</gene>
<evidence type="ECO:0000313" key="2">
    <source>
        <dbReference type="Proteomes" id="UP000178943"/>
    </source>
</evidence>
<evidence type="ECO:0000313" key="1">
    <source>
        <dbReference type="EMBL" id="OGF63653.1"/>
    </source>
</evidence>
<sequence length="59" mass="6651">MEGVDWRGSDLNIRQDGDAVLEEVSRGIFKISSKNEKYILCECSEGEHEVRPAADLVKK</sequence>
<reference evidence="1 2" key="1">
    <citation type="journal article" date="2016" name="Nat. Commun.">
        <title>Thousands of microbial genomes shed light on interconnected biogeochemical processes in an aquifer system.</title>
        <authorList>
            <person name="Anantharaman K."/>
            <person name="Brown C.T."/>
            <person name="Hug L.A."/>
            <person name="Sharon I."/>
            <person name="Castelle C.J."/>
            <person name="Probst A.J."/>
            <person name="Thomas B.C."/>
            <person name="Singh A."/>
            <person name="Wilkins M.J."/>
            <person name="Karaoz U."/>
            <person name="Brodie E.L."/>
            <person name="Williams K.H."/>
            <person name="Hubbard S.S."/>
            <person name="Banfield J.F."/>
        </authorList>
    </citation>
    <scope>NUCLEOTIDE SEQUENCE [LARGE SCALE GENOMIC DNA]</scope>
</reference>
<proteinExistence type="predicted"/>
<organism evidence="1 2">
    <name type="scientific">Candidatus Fischerbacteria bacterium RBG_13_37_8</name>
    <dbReference type="NCBI Taxonomy" id="1817863"/>
    <lineage>
        <taxon>Bacteria</taxon>
        <taxon>Candidatus Fischeribacteriota</taxon>
    </lineage>
</organism>
<dbReference type="AlphaFoldDB" id="A0A1F5VJL3"/>
<dbReference type="Proteomes" id="UP000178943">
    <property type="component" value="Unassembled WGS sequence"/>
</dbReference>
<comment type="caution">
    <text evidence="1">The sequence shown here is derived from an EMBL/GenBank/DDBJ whole genome shotgun (WGS) entry which is preliminary data.</text>
</comment>
<dbReference type="EMBL" id="MFGW01000155">
    <property type="protein sequence ID" value="OGF63653.1"/>
    <property type="molecule type" value="Genomic_DNA"/>
</dbReference>
<accession>A0A1F5VJL3</accession>